<evidence type="ECO:0000313" key="3">
    <source>
        <dbReference type="Proteomes" id="UP000599688"/>
    </source>
</evidence>
<accession>A0A916ZUZ4</accession>
<dbReference type="EMBL" id="BMGL01000008">
    <property type="protein sequence ID" value="GGE14558.1"/>
    <property type="molecule type" value="Genomic_DNA"/>
</dbReference>
<protein>
    <submittedName>
        <fullName evidence="2">Uncharacterized protein</fullName>
    </submittedName>
</protein>
<dbReference type="RefSeq" id="WP_188406202.1">
    <property type="nucleotide sequence ID" value="NZ_BMGL01000008.1"/>
</dbReference>
<sequence>MKKLVLTLVLGVFAFAASGFKSDNLNDGCHDYAFGAVNAEQEAFGEIYDYGDYYNAYYWYYNICVGAPTFNSDLLTPVIVK</sequence>
<proteinExistence type="predicted"/>
<feature type="chain" id="PRO_5037203104" evidence="1">
    <location>
        <begin position="22"/>
        <end position="81"/>
    </location>
</feature>
<keyword evidence="3" id="KW-1185">Reference proteome</keyword>
<keyword evidence="1" id="KW-0732">Signal</keyword>
<evidence type="ECO:0000256" key="1">
    <source>
        <dbReference type="SAM" id="SignalP"/>
    </source>
</evidence>
<dbReference type="Proteomes" id="UP000599688">
    <property type="component" value="Unassembled WGS sequence"/>
</dbReference>
<feature type="signal peptide" evidence="1">
    <location>
        <begin position="1"/>
        <end position="21"/>
    </location>
</feature>
<evidence type="ECO:0000313" key="2">
    <source>
        <dbReference type="EMBL" id="GGE14558.1"/>
    </source>
</evidence>
<organism evidence="2 3">
    <name type="scientific">Psychroflexus salis</name>
    <dbReference type="NCBI Taxonomy" id="1526574"/>
    <lineage>
        <taxon>Bacteria</taxon>
        <taxon>Pseudomonadati</taxon>
        <taxon>Bacteroidota</taxon>
        <taxon>Flavobacteriia</taxon>
        <taxon>Flavobacteriales</taxon>
        <taxon>Flavobacteriaceae</taxon>
        <taxon>Psychroflexus</taxon>
    </lineage>
</organism>
<dbReference type="AlphaFoldDB" id="A0A916ZUZ4"/>
<gene>
    <name evidence="2" type="ORF">GCM10010831_14900</name>
</gene>
<reference evidence="2 3" key="1">
    <citation type="journal article" date="2014" name="Int. J. Syst. Evol. Microbiol.">
        <title>Complete genome sequence of Corynebacterium casei LMG S-19264T (=DSM 44701T), isolated from a smear-ripened cheese.</title>
        <authorList>
            <consortium name="US DOE Joint Genome Institute (JGI-PGF)"/>
            <person name="Walter F."/>
            <person name="Albersmeier A."/>
            <person name="Kalinowski J."/>
            <person name="Ruckert C."/>
        </authorList>
    </citation>
    <scope>NUCLEOTIDE SEQUENCE [LARGE SCALE GENOMIC DNA]</scope>
    <source>
        <strain evidence="2 3">CGMCC 1.12925</strain>
    </source>
</reference>
<comment type="caution">
    <text evidence="2">The sequence shown here is derived from an EMBL/GenBank/DDBJ whole genome shotgun (WGS) entry which is preliminary data.</text>
</comment>
<name>A0A916ZUZ4_9FLAO</name>